<accession>A0A2J6RE40</accession>
<evidence type="ECO:0000313" key="1">
    <source>
        <dbReference type="EMBL" id="PMD36779.1"/>
    </source>
</evidence>
<dbReference type="EMBL" id="KZ613950">
    <property type="protein sequence ID" value="PMD36779.1"/>
    <property type="molecule type" value="Genomic_DNA"/>
</dbReference>
<dbReference type="Proteomes" id="UP000235786">
    <property type="component" value="Unassembled WGS sequence"/>
</dbReference>
<protein>
    <submittedName>
        <fullName evidence="1">Uncharacterized protein</fullName>
    </submittedName>
</protein>
<name>A0A2J6RE40_HYAVF</name>
<dbReference type="OrthoDB" id="3447690at2759"/>
<organism evidence="1 2">
    <name type="scientific">Hyaloscypha variabilis (strain UAMH 11265 / GT02V1 / F)</name>
    <name type="common">Meliniomyces variabilis</name>
    <dbReference type="NCBI Taxonomy" id="1149755"/>
    <lineage>
        <taxon>Eukaryota</taxon>
        <taxon>Fungi</taxon>
        <taxon>Dikarya</taxon>
        <taxon>Ascomycota</taxon>
        <taxon>Pezizomycotina</taxon>
        <taxon>Leotiomycetes</taxon>
        <taxon>Helotiales</taxon>
        <taxon>Hyaloscyphaceae</taxon>
        <taxon>Hyaloscypha</taxon>
        <taxon>Hyaloscypha variabilis</taxon>
    </lineage>
</organism>
<gene>
    <name evidence="1" type="ORF">L207DRAFT_89983</name>
</gene>
<proteinExistence type="predicted"/>
<sequence length="116" mass="12679">MPPPHEPCMGKLSRCIKYTALLPEIPRLSFQHQTSHNSSTLKMYLPLILATFLASAPIIFAMPQGSVPFGLAQCISTDECSWATNNGASHCICDYCPSSDFSNPCAPLLPLPYLLH</sequence>
<reference evidence="1 2" key="1">
    <citation type="submission" date="2016-04" db="EMBL/GenBank/DDBJ databases">
        <title>A degradative enzymes factory behind the ericoid mycorrhizal symbiosis.</title>
        <authorList>
            <consortium name="DOE Joint Genome Institute"/>
            <person name="Martino E."/>
            <person name="Morin E."/>
            <person name="Grelet G."/>
            <person name="Kuo A."/>
            <person name="Kohler A."/>
            <person name="Daghino S."/>
            <person name="Barry K."/>
            <person name="Choi C."/>
            <person name="Cichocki N."/>
            <person name="Clum A."/>
            <person name="Copeland A."/>
            <person name="Hainaut M."/>
            <person name="Haridas S."/>
            <person name="Labutti K."/>
            <person name="Lindquist E."/>
            <person name="Lipzen A."/>
            <person name="Khouja H.-R."/>
            <person name="Murat C."/>
            <person name="Ohm R."/>
            <person name="Olson A."/>
            <person name="Spatafora J."/>
            <person name="Veneault-Fourrey C."/>
            <person name="Henrissat B."/>
            <person name="Grigoriev I."/>
            <person name="Martin F."/>
            <person name="Perotto S."/>
        </authorList>
    </citation>
    <scope>NUCLEOTIDE SEQUENCE [LARGE SCALE GENOMIC DNA]</scope>
    <source>
        <strain evidence="1 2">F</strain>
    </source>
</reference>
<dbReference type="AlphaFoldDB" id="A0A2J6RE40"/>
<keyword evidence="2" id="KW-1185">Reference proteome</keyword>
<evidence type="ECO:0000313" key="2">
    <source>
        <dbReference type="Proteomes" id="UP000235786"/>
    </source>
</evidence>